<proteinExistence type="predicted"/>
<accession>A0A2U8QUT6</accession>
<name>A0A2U8QUT6_9FLAO</name>
<protein>
    <submittedName>
        <fullName evidence="1">Uncharacterized protein</fullName>
    </submittedName>
</protein>
<evidence type="ECO:0000313" key="1">
    <source>
        <dbReference type="EMBL" id="AWM13893.1"/>
    </source>
</evidence>
<keyword evidence="2" id="KW-1185">Reference proteome</keyword>
<dbReference type="OrthoDB" id="9783488at2"/>
<gene>
    <name evidence="1" type="ORF">DI487_08475</name>
</gene>
<evidence type="ECO:0000313" key="2">
    <source>
        <dbReference type="Proteomes" id="UP000245429"/>
    </source>
</evidence>
<dbReference type="EMBL" id="CP029463">
    <property type="protein sequence ID" value="AWM13893.1"/>
    <property type="molecule type" value="Genomic_DNA"/>
</dbReference>
<dbReference type="Proteomes" id="UP000245429">
    <property type="component" value="Chromosome"/>
</dbReference>
<organism evidence="1 2">
    <name type="scientific">Flavobacterium sediminis</name>
    <dbReference type="NCBI Taxonomy" id="2201181"/>
    <lineage>
        <taxon>Bacteria</taxon>
        <taxon>Pseudomonadati</taxon>
        <taxon>Bacteroidota</taxon>
        <taxon>Flavobacteriia</taxon>
        <taxon>Flavobacteriales</taxon>
        <taxon>Flavobacteriaceae</taxon>
        <taxon>Flavobacterium</taxon>
    </lineage>
</organism>
<sequence>MRTKLLFLLVIPIFGFAQKGELLQFAYASYILYQENTADLIEMPITVVIDHPEKDWVSVFENHQDESKLILELKPSGNTEEVNEYFVDEQRKIYRRVYTEDSGDLYSIFFLMDKSEREEIHLYKLNSDNNFIPYMSLMTMEYMDVFYNKIIR</sequence>
<reference evidence="1 2" key="1">
    <citation type="submission" date="2018-05" db="EMBL/GenBank/DDBJ databases">
        <title>Flavobacterium sp. MEBiC07310.</title>
        <authorList>
            <person name="Baek K."/>
        </authorList>
    </citation>
    <scope>NUCLEOTIDE SEQUENCE [LARGE SCALE GENOMIC DNA]</scope>
    <source>
        <strain evidence="1 2">MEBiC07310</strain>
    </source>
</reference>
<dbReference type="AlphaFoldDB" id="A0A2U8QUT6"/>
<dbReference type="RefSeq" id="WP_109569260.1">
    <property type="nucleotide sequence ID" value="NZ_CP029463.1"/>
</dbReference>
<dbReference type="KEGG" id="fse:DI487_08475"/>